<feature type="compositionally biased region" description="Polar residues" evidence="2">
    <location>
        <begin position="1"/>
        <end position="20"/>
    </location>
</feature>
<feature type="region of interest" description="Disordered" evidence="2">
    <location>
        <begin position="1"/>
        <end position="26"/>
    </location>
</feature>
<feature type="region of interest" description="Disordered" evidence="2">
    <location>
        <begin position="83"/>
        <end position="117"/>
    </location>
</feature>
<gene>
    <name evidence="3" type="ORF">MGAL_10B050548</name>
</gene>
<accession>A0A8B6FE34</accession>
<keyword evidence="4" id="KW-1185">Reference proteome</keyword>
<keyword evidence="1" id="KW-0175">Coiled coil</keyword>
<dbReference type="OrthoDB" id="6143676at2759"/>
<organism evidence="3 4">
    <name type="scientific">Mytilus galloprovincialis</name>
    <name type="common">Mediterranean mussel</name>
    <dbReference type="NCBI Taxonomy" id="29158"/>
    <lineage>
        <taxon>Eukaryota</taxon>
        <taxon>Metazoa</taxon>
        <taxon>Spiralia</taxon>
        <taxon>Lophotrochozoa</taxon>
        <taxon>Mollusca</taxon>
        <taxon>Bivalvia</taxon>
        <taxon>Autobranchia</taxon>
        <taxon>Pteriomorphia</taxon>
        <taxon>Mytilida</taxon>
        <taxon>Mytiloidea</taxon>
        <taxon>Mytilidae</taxon>
        <taxon>Mytilinae</taxon>
        <taxon>Mytilus</taxon>
    </lineage>
</organism>
<evidence type="ECO:0000256" key="1">
    <source>
        <dbReference type="SAM" id="Coils"/>
    </source>
</evidence>
<sequence length="353" mass="40712">MSTVEVSRQPLHNSHNSFGSTEGDGRLTVASTVSGSFSVNSNYSHGTDRFSSLSRLSRASIKLRTTSSFPSILSLYEPIQEGKVYQGDRQKPPFTDRGPQRKKEKGKPKRFAKSKEWGEHLDTRFKTEPVRLSKPNRTIRIEAVAREQMDKYDKYIKELNTKVEKQRDQQRKRDEQFEERLKQLEEEGKKKHKIVKRPKEQFVHDREYVRNLPKSNLSKMVRLSDDLQKKGILKTPLDVDKFWKDFGRKSIDNTDIFKRDPLTEVPDSRHWIGKKTTLQSLDDKAKKRKLKKIYGSQDSNPLPTIPSRKSRQRKAKSSEENPGTKGSDKSKSAFDPSPGPSEKHSELTTPSEV</sequence>
<evidence type="ECO:0000313" key="3">
    <source>
        <dbReference type="EMBL" id="VDI48577.1"/>
    </source>
</evidence>
<feature type="region of interest" description="Disordered" evidence="2">
    <location>
        <begin position="282"/>
        <end position="353"/>
    </location>
</feature>
<dbReference type="AlphaFoldDB" id="A0A8B6FE34"/>
<feature type="compositionally biased region" description="Basic residues" evidence="2">
    <location>
        <begin position="100"/>
        <end position="112"/>
    </location>
</feature>
<reference evidence="3" key="1">
    <citation type="submission" date="2018-11" db="EMBL/GenBank/DDBJ databases">
        <authorList>
            <person name="Alioto T."/>
            <person name="Alioto T."/>
        </authorList>
    </citation>
    <scope>NUCLEOTIDE SEQUENCE</scope>
</reference>
<evidence type="ECO:0000313" key="4">
    <source>
        <dbReference type="Proteomes" id="UP000596742"/>
    </source>
</evidence>
<name>A0A8B6FE34_MYTGA</name>
<protein>
    <submittedName>
        <fullName evidence="3">Uncharacterized protein</fullName>
    </submittedName>
</protein>
<proteinExistence type="predicted"/>
<dbReference type="EMBL" id="UYJE01006745">
    <property type="protein sequence ID" value="VDI48577.1"/>
    <property type="molecule type" value="Genomic_DNA"/>
</dbReference>
<evidence type="ECO:0000256" key="2">
    <source>
        <dbReference type="SAM" id="MobiDB-lite"/>
    </source>
</evidence>
<dbReference type="Proteomes" id="UP000596742">
    <property type="component" value="Unassembled WGS sequence"/>
</dbReference>
<comment type="caution">
    <text evidence="3">The sequence shown here is derived from an EMBL/GenBank/DDBJ whole genome shotgun (WGS) entry which is preliminary data.</text>
</comment>
<feature type="coiled-coil region" evidence="1">
    <location>
        <begin position="149"/>
        <end position="187"/>
    </location>
</feature>